<dbReference type="GO" id="GO:0009311">
    <property type="term" value="P:oligosaccharide metabolic process"/>
    <property type="evidence" value="ECO:0007669"/>
    <property type="project" value="InterPro"/>
</dbReference>
<dbReference type="GO" id="GO:0005789">
    <property type="term" value="C:endoplasmic reticulum membrane"/>
    <property type="evidence" value="ECO:0007669"/>
    <property type="project" value="TreeGrafter"/>
</dbReference>
<dbReference type="InterPro" id="IPR054491">
    <property type="entry name" value="MGH1-like_GH"/>
</dbReference>
<dbReference type="Pfam" id="PF22422">
    <property type="entry name" value="MGH1-like_GH"/>
    <property type="match status" value="1"/>
</dbReference>
<evidence type="ECO:0000313" key="5">
    <source>
        <dbReference type="EMBL" id="KAA6334179.1"/>
    </source>
</evidence>
<gene>
    <name evidence="5" type="ORF">EZS27_017474</name>
</gene>
<evidence type="ECO:0000256" key="2">
    <source>
        <dbReference type="ARBA" id="ARBA00022801"/>
    </source>
</evidence>
<sequence length="633" mass="73138">MRKIFILFLFISAIAFRVFGQTPVEKYNQMQRKLATGWNTWDTRSVLTHVLLPYGAAVDLNFLDSDNQRVTVFQIGARGNEVPVMHPGPHTYDGTYTDISIEWKGHKLRVQSAAEGLKNVILITPLDGNREGGRLIVAPKELWYRWNNIKVESNHFSIEPGGADFKIQAVVHGDFIEEKNREIFVAADKPVVICCNGDLSFPEAEKFIQSHADAFVKVNRERFKDYYEVYNAMQSVLSWDNIYDPTIRKVITPVSRIWNVGWSVNPLWGGFVLFCWDTYFASMMLATGNKELAYANVVEITNAITEDGFVPNFYVVNDYKSRDRSQPPVGSLAVWNIYQKYKEKWLLELVYNNLLTWNRWWDENRNIDGLLCWGSTPYEKVTYRSFESVGVNATLGGAYESGLDNSHMYDNILFDEEKHLQLLNDAGLSGLYVMDCDLLAKIAGELGKRADVKELRKRGEQYRKNLAKLWDEEQGLYYNRHTDTKILNRRISPTNFYPLLANVPTQKQAKRMITEHLLNPEEFWGEWVIPTTPRNDPAFKDNNYWRGRIWAPLNFLVYMGLRNYDLPEARKALSEKSKNLLLKSWLKDGYVFENYNANTGDGDDVGSSDKFYHWGALLGFITLIEEGYFDTSR</sequence>
<dbReference type="InterPro" id="IPR008928">
    <property type="entry name" value="6-hairpin_glycosidase_sf"/>
</dbReference>
<evidence type="ECO:0000256" key="1">
    <source>
        <dbReference type="ARBA" id="ARBA00010833"/>
    </source>
</evidence>
<dbReference type="PANTHER" id="PTHR10412:SF11">
    <property type="entry name" value="MANNOSYL-OLIGOSACCHARIDE GLUCOSIDASE"/>
    <property type="match status" value="1"/>
</dbReference>
<comment type="similarity">
    <text evidence="1">Belongs to the glycosyl hydrolase 63 family.</text>
</comment>
<dbReference type="PANTHER" id="PTHR10412">
    <property type="entry name" value="MANNOSYL-OLIGOSACCHARIDE GLUCOSIDASE"/>
    <property type="match status" value="1"/>
</dbReference>
<organism evidence="5">
    <name type="scientific">termite gut metagenome</name>
    <dbReference type="NCBI Taxonomy" id="433724"/>
    <lineage>
        <taxon>unclassified sequences</taxon>
        <taxon>metagenomes</taxon>
        <taxon>organismal metagenomes</taxon>
    </lineage>
</organism>
<dbReference type="InterPro" id="IPR012341">
    <property type="entry name" value="6hp_glycosidase-like_sf"/>
</dbReference>
<dbReference type="GO" id="GO:0006487">
    <property type="term" value="P:protein N-linked glycosylation"/>
    <property type="evidence" value="ECO:0007669"/>
    <property type="project" value="TreeGrafter"/>
</dbReference>
<dbReference type="Gene3D" id="1.50.10.10">
    <property type="match status" value="1"/>
</dbReference>
<dbReference type="EMBL" id="SNRY01001026">
    <property type="protein sequence ID" value="KAA6334179.1"/>
    <property type="molecule type" value="Genomic_DNA"/>
</dbReference>
<dbReference type="AlphaFoldDB" id="A0A5J4RKS4"/>
<evidence type="ECO:0000256" key="3">
    <source>
        <dbReference type="ARBA" id="ARBA00023295"/>
    </source>
</evidence>
<reference evidence="5" key="1">
    <citation type="submission" date="2019-03" db="EMBL/GenBank/DDBJ databases">
        <title>Single cell metagenomics reveals metabolic interactions within the superorganism composed of flagellate Streblomastix strix and complex community of Bacteroidetes bacteria on its surface.</title>
        <authorList>
            <person name="Treitli S.C."/>
            <person name="Kolisko M."/>
            <person name="Husnik F."/>
            <person name="Keeling P."/>
            <person name="Hampl V."/>
        </authorList>
    </citation>
    <scope>NUCLEOTIDE SEQUENCE</scope>
    <source>
        <strain evidence="5">STM</strain>
    </source>
</reference>
<dbReference type="SUPFAM" id="SSF48208">
    <property type="entry name" value="Six-hairpin glycosidases"/>
    <property type="match status" value="1"/>
</dbReference>
<name>A0A5J4RKS4_9ZZZZ</name>
<proteinExistence type="inferred from homology"/>
<evidence type="ECO:0000259" key="4">
    <source>
        <dbReference type="Pfam" id="PF22422"/>
    </source>
</evidence>
<dbReference type="EC" id="3.2.1.-" evidence="5"/>
<keyword evidence="3 5" id="KW-0326">Glycosidase</keyword>
<feature type="domain" description="Mannosylglycerate hydrolase MGH1-like glycoside hydrolase" evidence="4">
    <location>
        <begin position="275"/>
        <end position="613"/>
    </location>
</feature>
<comment type="caution">
    <text evidence="5">The sequence shown here is derived from an EMBL/GenBank/DDBJ whole genome shotgun (WGS) entry which is preliminary data.</text>
</comment>
<dbReference type="GO" id="GO:0004573">
    <property type="term" value="F:Glc3Man9GlcNAc2 oligosaccharide glucosidase activity"/>
    <property type="evidence" value="ECO:0007669"/>
    <property type="project" value="InterPro"/>
</dbReference>
<dbReference type="InterPro" id="IPR004888">
    <property type="entry name" value="Glycoside_hydrolase_63"/>
</dbReference>
<protein>
    <submittedName>
        <fullName evidence="5">Glucosidase YgjK</fullName>
        <ecNumber evidence="5">3.2.1.-</ecNumber>
    </submittedName>
</protein>
<accession>A0A5J4RKS4</accession>
<keyword evidence="2 5" id="KW-0378">Hydrolase</keyword>